<sequence length="425" mass="45631">MAQHNDLIIDDQTGSDFLPDINSILMAILTQNSGNDEPPATVPFMYWAEPDTDTLWQRNAANDGWVNKGGLSTALGVLASKNTVSTAEIDDGAVTSAKLSPSISLASTDQVARKSIALLQFNQMAQNNYTLQNKDDGVTDVFADESGVDTGASTNQSYSAAGDYYEGIGPVGTDAIPTMTGASAPSGTASASSEYDASYSAWKAFDNNSTNDFVSLANDIPGWIEYDFGIATAIGGYTVTGPPAANLTRAPKDFKLQGWNGSSWVDLDTQTNVTGWTDKQKRSYTLIGSANYAKYRLYITSLNGDVYLHINEFELLAAGDAVNMTIQSAAFAADTVPTEMDLFIWQEDIDAITLNTDLKAYVSRDNGATWTQGTLVEEFSAPVGRILSALDVDISAQPSGTSVKWKIETLNTKAQRIRGVDLQWS</sequence>
<dbReference type="AlphaFoldDB" id="A0A0M2R7E2"/>
<dbReference type="Pfam" id="PF00754">
    <property type="entry name" value="F5_F8_type_C"/>
    <property type="match status" value="1"/>
</dbReference>
<dbReference type="STRING" id="1549748.WH95_18610"/>
<dbReference type="InterPro" id="IPR000421">
    <property type="entry name" value="FA58C"/>
</dbReference>
<gene>
    <name evidence="2" type="ORF">WH95_18610</name>
</gene>
<evidence type="ECO:0000259" key="1">
    <source>
        <dbReference type="Pfam" id="PF00754"/>
    </source>
</evidence>
<reference evidence="2 3" key="1">
    <citation type="submission" date="2015-03" db="EMBL/GenBank/DDBJ databases">
        <title>Genome sequence of Kiloniella sp. P1-1, isolated from the gut microflora of Pacific white shrimp, Penaeus vannamei.</title>
        <authorList>
            <person name="Shao Z."/>
            <person name="Wang L."/>
            <person name="Li X."/>
        </authorList>
    </citation>
    <scope>NUCLEOTIDE SEQUENCE [LARGE SCALE GENOMIC DNA]</scope>
    <source>
        <strain evidence="2 3">P1-1</strain>
    </source>
</reference>
<dbReference type="Proteomes" id="UP000034491">
    <property type="component" value="Unassembled WGS sequence"/>
</dbReference>
<dbReference type="OrthoDB" id="8708771at2"/>
<dbReference type="RefSeq" id="WP_046509885.1">
    <property type="nucleotide sequence ID" value="NZ_LANI01000032.1"/>
</dbReference>
<keyword evidence="3" id="KW-1185">Reference proteome</keyword>
<proteinExistence type="predicted"/>
<feature type="domain" description="F5/8 type C" evidence="1">
    <location>
        <begin position="189"/>
        <end position="301"/>
    </location>
</feature>
<accession>A0A0M2R7E2</accession>
<evidence type="ECO:0000313" key="2">
    <source>
        <dbReference type="EMBL" id="KKJ75453.1"/>
    </source>
</evidence>
<dbReference type="Gene3D" id="2.60.120.260">
    <property type="entry name" value="Galactose-binding domain-like"/>
    <property type="match status" value="1"/>
</dbReference>
<comment type="caution">
    <text evidence="2">The sequence shown here is derived from an EMBL/GenBank/DDBJ whole genome shotgun (WGS) entry which is preliminary data.</text>
</comment>
<dbReference type="SUPFAM" id="SSF49785">
    <property type="entry name" value="Galactose-binding domain-like"/>
    <property type="match status" value="1"/>
</dbReference>
<protein>
    <recommendedName>
        <fullName evidence="1">F5/8 type C domain-containing protein</fullName>
    </recommendedName>
</protein>
<dbReference type="EMBL" id="LANI01000032">
    <property type="protein sequence ID" value="KKJ75453.1"/>
    <property type="molecule type" value="Genomic_DNA"/>
</dbReference>
<dbReference type="InterPro" id="IPR008979">
    <property type="entry name" value="Galactose-bd-like_sf"/>
</dbReference>
<evidence type="ECO:0000313" key="3">
    <source>
        <dbReference type="Proteomes" id="UP000034491"/>
    </source>
</evidence>
<organism evidence="2 3">
    <name type="scientific">Kiloniella litopenaei</name>
    <dbReference type="NCBI Taxonomy" id="1549748"/>
    <lineage>
        <taxon>Bacteria</taxon>
        <taxon>Pseudomonadati</taxon>
        <taxon>Pseudomonadota</taxon>
        <taxon>Alphaproteobacteria</taxon>
        <taxon>Rhodospirillales</taxon>
        <taxon>Kiloniellaceae</taxon>
        <taxon>Kiloniella</taxon>
    </lineage>
</organism>
<name>A0A0M2R7E2_9PROT</name>